<reference evidence="1 2" key="1">
    <citation type="submission" date="2018-07" db="EMBL/GenBank/DDBJ databases">
        <title>Genomic Encyclopedia of Type Strains, Phase III (KMG-III): the genomes of soil and plant-associated and newly described type strains.</title>
        <authorList>
            <person name="Whitman W."/>
        </authorList>
    </citation>
    <scope>NUCLEOTIDE SEQUENCE [LARGE SCALE GENOMIC DNA]</scope>
    <source>
        <strain evidence="1 2">CECT 8236</strain>
    </source>
</reference>
<comment type="caution">
    <text evidence="1">The sequence shown here is derived from an EMBL/GenBank/DDBJ whole genome shotgun (WGS) entry which is preliminary data.</text>
</comment>
<organism evidence="1 2">
    <name type="scientific">Cohnella lupini</name>
    <dbReference type="NCBI Taxonomy" id="1294267"/>
    <lineage>
        <taxon>Bacteria</taxon>
        <taxon>Bacillati</taxon>
        <taxon>Bacillota</taxon>
        <taxon>Bacilli</taxon>
        <taxon>Bacillales</taxon>
        <taxon>Paenibacillaceae</taxon>
        <taxon>Cohnella</taxon>
    </lineage>
</organism>
<sequence length="85" mass="9536">MDLRLRGKIAIVGKKSTSFRDGQAAIDPSRGIYRSSANFSKRITSAGSTIDRLAQIEDDRRIRNGDSEGFGLCRSFLFFDKQFNT</sequence>
<accession>A0A3D9HP00</accession>
<evidence type="ECO:0000313" key="2">
    <source>
        <dbReference type="Proteomes" id="UP000256869"/>
    </source>
</evidence>
<protein>
    <submittedName>
        <fullName evidence="1">Uncharacterized protein</fullName>
    </submittedName>
</protein>
<evidence type="ECO:0000313" key="1">
    <source>
        <dbReference type="EMBL" id="RED51145.1"/>
    </source>
</evidence>
<dbReference type="Proteomes" id="UP000256869">
    <property type="component" value="Unassembled WGS sequence"/>
</dbReference>
<dbReference type="EMBL" id="QRDY01000046">
    <property type="protein sequence ID" value="RED51145.1"/>
    <property type="molecule type" value="Genomic_DNA"/>
</dbReference>
<proteinExistence type="predicted"/>
<keyword evidence="2" id="KW-1185">Reference proteome</keyword>
<dbReference type="AlphaFoldDB" id="A0A3D9HP00"/>
<dbReference type="RefSeq" id="WP_115996025.1">
    <property type="nucleotide sequence ID" value="NZ_QRDY01000046.1"/>
</dbReference>
<gene>
    <name evidence="1" type="ORF">DFP95_1463</name>
</gene>
<name>A0A3D9HP00_9BACL</name>